<keyword evidence="4" id="KW-1185">Reference proteome</keyword>
<dbReference type="AlphaFoldDB" id="A0AAD3NV74"/>
<evidence type="ECO:0000256" key="1">
    <source>
        <dbReference type="SAM" id="MobiDB-lite"/>
    </source>
</evidence>
<name>A0AAD3NV74_CRYJA</name>
<accession>A0AAD3NV74</accession>
<gene>
    <name evidence="2" type="ORF">SUGI_1479420</name>
    <name evidence="3" type="ORF">SUGI_1487260</name>
</gene>
<evidence type="ECO:0000313" key="4">
    <source>
        <dbReference type="Proteomes" id="UP001234787"/>
    </source>
</evidence>
<proteinExistence type="predicted"/>
<feature type="region of interest" description="Disordered" evidence="1">
    <location>
        <begin position="150"/>
        <end position="180"/>
    </location>
</feature>
<dbReference type="EMBL" id="BSEH01000641">
    <property type="protein sequence ID" value="GLJ58980.1"/>
    <property type="molecule type" value="Genomic_DNA"/>
</dbReference>
<dbReference type="Proteomes" id="UP001234787">
    <property type="component" value="Unassembled WGS sequence"/>
</dbReference>
<evidence type="ECO:0000313" key="2">
    <source>
        <dbReference type="EMBL" id="GLJ58829.1"/>
    </source>
</evidence>
<dbReference type="EMBL" id="BSEH01000562">
    <property type="protein sequence ID" value="GLJ58829.1"/>
    <property type="molecule type" value="Genomic_DNA"/>
</dbReference>
<protein>
    <submittedName>
        <fullName evidence="2">Uncharacterized protein</fullName>
    </submittedName>
</protein>
<feature type="compositionally biased region" description="Low complexity" evidence="1">
    <location>
        <begin position="165"/>
        <end position="180"/>
    </location>
</feature>
<comment type="caution">
    <text evidence="2">The sequence shown here is derived from an EMBL/GenBank/DDBJ whole genome shotgun (WGS) entry which is preliminary data.</text>
</comment>
<organism evidence="2 4">
    <name type="scientific">Cryptomeria japonica</name>
    <name type="common">Japanese cedar</name>
    <name type="synonym">Cupressus japonica</name>
    <dbReference type="NCBI Taxonomy" id="3369"/>
    <lineage>
        <taxon>Eukaryota</taxon>
        <taxon>Viridiplantae</taxon>
        <taxon>Streptophyta</taxon>
        <taxon>Embryophyta</taxon>
        <taxon>Tracheophyta</taxon>
        <taxon>Spermatophyta</taxon>
        <taxon>Pinopsida</taxon>
        <taxon>Pinidae</taxon>
        <taxon>Conifers II</taxon>
        <taxon>Cupressales</taxon>
        <taxon>Cupressaceae</taxon>
        <taxon>Cryptomeria</taxon>
    </lineage>
</organism>
<sequence length="180" mass="19389">MFTLLAIEPSGMRGDIYSGKRRNSINWISRARLMGKPMLGLRERTGSDAALSAPLRCTPFKKASYVFARAPATDTAHRIVLHLKSNPNLDPELLPVLLPPTPLDHFLVMGRPELILMFVGNLAPVLELAKTLSLLLLTPILLVHLRDGSTGSGTAEAKDPGSTISAPRGSRSRSASMTGP</sequence>
<reference evidence="2" key="1">
    <citation type="submission" date="2022-12" db="EMBL/GenBank/DDBJ databases">
        <title>Chromosome-Level Genome Assembly of Japanese Cedar (Cryptomeriajaponica D. Don).</title>
        <authorList>
            <person name="Fujino T."/>
            <person name="Yamaguchi K."/>
            <person name="Yokoyama T."/>
            <person name="Hamanaka T."/>
            <person name="Harazono Y."/>
            <person name="Kamada H."/>
            <person name="Kobayashi W."/>
            <person name="Ujino-Ihara T."/>
            <person name="Uchiyama K."/>
            <person name="Matsumoto A."/>
            <person name="Izuno A."/>
            <person name="Tsumura Y."/>
            <person name="Toyoda A."/>
            <person name="Shigenobu S."/>
            <person name="Moriguchi Y."/>
            <person name="Ueno S."/>
            <person name="Kasahara M."/>
        </authorList>
    </citation>
    <scope>NUCLEOTIDE SEQUENCE</scope>
</reference>
<evidence type="ECO:0000313" key="3">
    <source>
        <dbReference type="EMBL" id="GLJ58980.1"/>
    </source>
</evidence>